<gene>
    <name evidence="1" type="ORF">DGAL_LOCUS4088</name>
</gene>
<evidence type="ECO:0000313" key="2">
    <source>
        <dbReference type="Proteomes" id="UP000789390"/>
    </source>
</evidence>
<organism evidence="1 2">
    <name type="scientific">Daphnia galeata</name>
    <dbReference type="NCBI Taxonomy" id="27404"/>
    <lineage>
        <taxon>Eukaryota</taxon>
        <taxon>Metazoa</taxon>
        <taxon>Ecdysozoa</taxon>
        <taxon>Arthropoda</taxon>
        <taxon>Crustacea</taxon>
        <taxon>Branchiopoda</taxon>
        <taxon>Diplostraca</taxon>
        <taxon>Cladocera</taxon>
        <taxon>Anomopoda</taxon>
        <taxon>Daphniidae</taxon>
        <taxon>Daphnia</taxon>
    </lineage>
</organism>
<evidence type="ECO:0000313" key="1">
    <source>
        <dbReference type="EMBL" id="CAH0101748.1"/>
    </source>
</evidence>
<dbReference type="OrthoDB" id="10018185at2759"/>
<protein>
    <submittedName>
        <fullName evidence="1">Uncharacterized protein</fullName>
    </submittedName>
</protein>
<reference evidence="1" key="1">
    <citation type="submission" date="2021-11" db="EMBL/GenBank/DDBJ databases">
        <authorList>
            <person name="Schell T."/>
        </authorList>
    </citation>
    <scope>NUCLEOTIDE SEQUENCE</scope>
    <source>
        <strain evidence="1">M5</strain>
    </source>
</reference>
<dbReference type="AlphaFoldDB" id="A0A8J2WK52"/>
<dbReference type="EMBL" id="CAKKLH010000066">
    <property type="protein sequence ID" value="CAH0101748.1"/>
    <property type="molecule type" value="Genomic_DNA"/>
</dbReference>
<name>A0A8J2WK52_9CRUS</name>
<keyword evidence="2" id="KW-1185">Reference proteome</keyword>
<sequence>MYSILFSQLCWRNIVLLHLPMQNIFLNSTNKRNLYLFIRLTTRDPKAFSMMRRGSLILIVIISFCNFVTYCDGFSDMPLYREPTPINCGCPRCPAPSLQRTVTFVLPSNWSLKRKCKYITQLRVEGTAEKAHHMILSGYAGYALLTGREKCRVPLQREYCTPGLKMRIELVYLLSCFRIGGPGNGRAITRDWFWKSQASRRSFNSSLKVVNSADICCPIDMTSHKGNPEWPQACYPTTCQFMMIKGD</sequence>
<comment type="caution">
    <text evidence="1">The sequence shown here is derived from an EMBL/GenBank/DDBJ whole genome shotgun (WGS) entry which is preliminary data.</text>
</comment>
<dbReference type="Proteomes" id="UP000789390">
    <property type="component" value="Unassembled WGS sequence"/>
</dbReference>
<proteinExistence type="predicted"/>
<accession>A0A8J2WK52</accession>